<sequence length="69" mass="7835">MRTQLASLAHASVIQLRDTIRRVTLTHVATDSRDAERFLDSVVVKESSWGDWVDTAFDVRQIAQEVQHA</sequence>
<gene>
    <name evidence="1" type="ORF">NYO99_11855</name>
</gene>
<dbReference type="Proteomes" id="UP001076464">
    <property type="component" value="Unassembled WGS sequence"/>
</dbReference>
<comment type="caution">
    <text evidence="1">The sequence shown here is derived from an EMBL/GenBank/DDBJ whole genome shotgun (WGS) entry which is preliminary data.</text>
</comment>
<organism evidence="1 2">
    <name type="scientific">Roseateles hydrophilus</name>
    <dbReference type="NCBI Taxonomy" id="2975054"/>
    <lineage>
        <taxon>Bacteria</taxon>
        <taxon>Pseudomonadati</taxon>
        <taxon>Pseudomonadota</taxon>
        <taxon>Betaproteobacteria</taxon>
        <taxon>Burkholderiales</taxon>
        <taxon>Sphaerotilaceae</taxon>
        <taxon>Roseateles</taxon>
    </lineage>
</organism>
<evidence type="ECO:0000313" key="1">
    <source>
        <dbReference type="EMBL" id="MCY4745669.1"/>
    </source>
</evidence>
<accession>A0ACC6CBF2</accession>
<protein>
    <submittedName>
        <fullName evidence="1">Uncharacterized protein</fullName>
    </submittedName>
</protein>
<reference evidence="1" key="1">
    <citation type="submission" date="2022-08" db="EMBL/GenBank/DDBJ databases">
        <title>Genome sequencing of Pelomonas sp. UHG3.</title>
        <authorList>
            <person name="So Y."/>
        </authorList>
    </citation>
    <scope>NUCLEOTIDE SEQUENCE</scope>
    <source>
        <strain evidence="1">UHG3</strain>
    </source>
</reference>
<name>A0ACC6CBF2_9BURK</name>
<proteinExistence type="predicted"/>
<evidence type="ECO:0000313" key="2">
    <source>
        <dbReference type="Proteomes" id="UP001076464"/>
    </source>
</evidence>
<keyword evidence="2" id="KW-1185">Reference proteome</keyword>
<dbReference type="EMBL" id="JAPPUY010000003">
    <property type="protein sequence ID" value="MCY4745669.1"/>
    <property type="molecule type" value="Genomic_DNA"/>
</dbReference>